<dbReference type="EMBL" id="CAAALY010110200">
    <property type="protein sequence ID" value="VEL30189.1"/>
    <property type="molecule type" value="Genomic_DNA"/>
</dbReference>
<dbReference type="Proteomes" id="UP000784294">
    <property type="component" value="Unassembled WGS sequence"/>
</dbReference>
<feature type="compositionally biased region" description="Low complexity" evidence="1">
    <location>
        <begin position="85"/>
        <end position="104"/>
    </location>
</feature>
<keyword evidence="3" id="KW-1185">Reference proteome</keyword>
<feature type="compositionally biased region" description="Low complexity" evidence="1">
    <location>
        <begin position="26"/>
        <end position="41"/>
    </location>
</feature>
<accession>A0A3S5AW93</accession>
<evidence type="ECO:0000313" key="2">
    <source>
        <dbReference type="EMBL" id="VEL30189.1"/>
    </source>
</evidence>
<organism evidence="2 3">
    <name type="scientific">Protopolystoma xenopodis</name>
    <dbReference type="NCBI Taxonomy" id="117903"/>
    <lineage>
        <taxon>Eukaryota</taxon>
        <taxon>Metazoa</taxon>
        <taxon>Spiralia</taxon>
        <taxon>Lophotrochozoa</taxon>
        <taxon>Platyhelminthes</taxon>
        <taxon>Monogenea</taxon>
        <taxon>Polyopisthocotylea</taxon>
        <taxon>Polystomatidea</taxon>
        <taxon>Polystomatidae</taxon>
        <taxon>Protopolystoma</taxon>
    </lineage>
</organism>
<proteinExistence type="predicted"/>
<gene>
    <name evidence="2" type="ORF">PXEA_LOCUS23629</name>
</gene>
<evidence type="ECO:0000313" key="3">
    <source>
        <dbReference type="Proteomes" id="UP000784294"/>
    </source>
</evidence>
<reference evidence="2" key="1">
    <citation type="submission" date="2018-11" db="EMBL/GenBank/DDBJ databases">
        <authorList>
            <consortium name="Pathogen Informatics"/>
        </authorList>
    </citation>
    <scope>NUCLEOTIDE SEQUENCE</scope>
</reference>
<comment type="caution">
    <text evidence="2">The sequence shown here is derived from an EMBL/GenBank/DDBJ whole genome shotgun (WGS) entry which is preliminary data.</text>
</comment>
<name>A0A3S5AW93_9PLAT</name>
<feature type="region of interest" description="Disordered" evidence="1">
    <location>
        <begin position="79"/>
        <end position="128"/>
    </location>
</feature>
<evidence type="ECO:0000256" key="1">
    <source>
        <dbReference type="SAM" id="MobiDB-lite"/>
    </source>
</evidence>
<feature type="region of interest" description="Disordered" evidence="1">
    <location>
        <begin position="14"/>
        <end position="48"/>
    </location>
</feature>
<sequence length="256" mass="27588">MDWLHPITACRLPPAKSSTSTLLTEARQSSVASATTATSDTGEFRSSFDSTHRLGRELDALATSDDEVTTSLSVNTSASLSGAGSILDSSVSTSSSSSPHNWGSGAQPADSLREESDSPTDAIRSSQAVGFLSTASTGSLLGRVQRMTPRSGQMPRSRGSRLRWLMPRPKRLRRRGFSAAGATQGCPVPRGLWRRVERWLGQSKVVVASGLQICRLLKWPFAAKALAEYPFINSLIPHGHAIVTILATRNLFFVYK</sequence>
<dbReference type="AlphaFoldDB" id="A0A3S5AW93"/>
<protein>
    <submittedName>
        <fullName evidence="2">Uncharacterized protein</fullName>
    </submittedName>
</protein>
<feature type="region of interest" description="Disordered" evidence="1">
    <location>
        <begin position="142"/>
        <end position="161"/>
    </location>
</feature>